<feature type="domain" description="Zinc finger DksA/TraR C4-type" evidence="5">
    <location>
        <begin position="66"/>
        <end position="93"/>
    </location>
</feature>
<comment type="caution">
    <text evidence="6">The sequence shown here is derived from an EMBL/GenBank/DDBJ whole genome shotgun (WGS) entry which is preliminary data.</text>
</comment>
<evidence type="ECO:0000313" key="6">
    <source>
        <dbReference type="EMBL" id="MFC4999355.1"/>
    </source>
</evidence>
<name>A0ABV9VSI3_9ACTN</name>
<gene>
    <name evidence="6" type="ORF">ACFPIJ_16080</name>
</gene>
<dbReference type="PROSITE" id="PS01102">
    <property type="entry name" value="ZF_DKSA_1"/>
    <property type="match status" value="1"/>
</dbReference>
<evidence type="ECO:0000256" key="2">
    <source>
        <dbReference type="ARBA" id="ARBA00022771"/>
    </source>
</evidence>
<keyword evidence="1" id="KW-0479">Metal-binding</keyword>
<protein>
    <submittedName>
        <fullName evidence="6">TraR/DksA family transcriptional regulator</fullName>
    </submittedName>
</protein>
<dbReference type="SUPFAM" id="SSF57716">
    <property type="entry name" value="Glucocorticoid receptor-like (DNA-binding domain)"/>
    <property type="match status" value="1"/>
</dbReference>
<dbReference type="Proteomes" id="UP001595912">
    <property type="component" value="Unassembled WGS sequence"/>
</dbReference>
<feature type="zinc finger region" description="dksA C4-type" evidence="4">
    <location>
        <begin position="71"/>
        <end position="95"/>
    </location>
</feature>
<dbReference type="InterPro" id="IPR020458">
    <property type="entry name" value="Znf_DskA_TraR_CS"/>
</dbReference>
<dbReference type="PANTHER" id="PTHR33823:SF4">
    <property type="entry name" value="GENERAL STRESS PROTEIN 16O"/>
    <property type="match status" value="1"/>
</dbReference>
<evidence type="ECO:0000256" key="4">
    <source>
        <dbReference type="PROSITE-ProRule" id="PRU00510"/>
    </source>
</evidence>
<keyword evidence="3" id="KW-0862">Zinc</keyword>
<evidence type="ECO:0000256" key="1">
    <source>
        <dbReference type="ARBA" id="ARBA00022723"/>
    </source>
</evidence>
<dbReference type="PROSITE" id="PS51128">
    <property type="entry name" value="ZF_DKSA_2"/>
    <property type="match status" value="1"/>
</dbReference>
<dbReference type="InterPro" id="IPR000962">
    <property type="entry name" value="Znf_DskA_TraR"/>
</dbReference>
<reference evidence="7" key="1">
    <citation type="journal article" date="2019" name="Int. J. Syst. Evol. Microbiol.">
        <title>The Global Catalogue of Microorganisms (GCM) 10K type strain sequencing project: providing services to taxonomists for standard genome sequencing and annotation.</title>
        <authorList>
            <consortium name="The Broad Institute Genomics Platform"/>
            <consortium name="The Broad Institute Genome Sequencing Center for Infectious Disease"/>
            <person name="Wu L."/>
            <person name="Ma J."/>
        </authorList>
    </citation>
    <scope>NUCLEOTIDE SEQUENCE [LARGE SCALE GENOMIC DNA]</scope>
    <source>
        <strain evidence="7">CGMCC 4.7152</strain>
    </source>
</reference>
<dbReference type="Gene3D" id="1.20.120.910">
    <property type="entry name" value="DksA, coiled-coil domain"/>
    <property type="match status" value="1"/>
</dbReference>
<organism evidence="6 7">
    <name type="scientific">Dactylosporangium cerinum</name>
    <dbReference type="NCBI Taxonomy" id="1434730"/>
    <lineage>
        <taxon>Bacteria</taxon>
        <taxon>Bacillati</taxon>
        <taxon>Actinomycetota</taxon>
        <taxon>Actinomycetes</taxon>
        <taxon>Micromonosporales</taxon>
        <taxon>Micromonosporaceae</taxon>
        <taxon>Dactylosporangium</taxon>
    </lineage>
</organism>
<dbReference type="EMBL" id="JBHSIU010000018">
    <property type="protein sequence ID" value="MFC4999355.1"/>
    <property type="molecule type" value="Genomic_DNA"/>
</dbReference>
<proteinExistence type="predicted"/>
<accession>A0ABV9VSI3</accession>
<dbReference type="RefSeq" id="WP_380115765.1">
    <property type="nucleotide sequence ID" value="NZ_JBHSIU010000018.1"/>
</dbReference>
<evidence type="ECO:0000259" key="5">
    <source>
        <dbReference type="Pfam" id="PF01258"/>
    </source>
</evidence>
<dbReference type="PANTHER" id="PTHR33823">
    <property type="entry name" value="RNA POLYMERASE-BINDING TRANSCRIPTION FACTOR DKSA-RELATED"/>
    <property type="match status" value="1"/>
</dbReference>
<keyword evidence="7" id="KW-1185">Reference proteome</keyword>
<sequence length="96" mass="10776">MTSTMQQPVELLRDRLEHAFAMHTNRLNELTLRGGMTDPATFEARVEGARRGIADTAQALRRMSEGTYGRCDACGTTIAWQRLVAVPHARRCSQCR</sequence>
<evidence type="ECO:0000256" key="3">
    <source>
        <dbReference type="ARBA" id="ARBA00022833"/>
    </source>
</evidence>
<evidence type="ECO:0000313" key="7">
    <source>
        <dbReference type="Proteomes" id="UP001595912"/>
    </source>
</evidence>
<dbReference type="Pfam" id="PF01258">
    <property type="entry name" value="zf-dskA_traR"/>
    <property type="match status" value="1"/>
</dbReference>
<keyword evidence="2" id="KW-0863">Zinc-finger</keyword>